<proteinExistence type="predicted"/>
<feature type="signal peptide" evidence="2">
    <location>
        <begin position="1"/>
        <end position="16"/>
    </location>
</feature>
<evidence type="ECO:0000256" key="1">
    <source>
        <dbReference type="SAM" id="Coils"/>
    </source>
</evidence>
<dbReference type="Pfam" id="PF01551">
    <property type="entry name" value="Peptidase_M23"/>
    <property type="match status" value="1"/>
</dbReference>
<dbReference type="InterPro" id="IPR050570">
    <property type="entry name" value="Cell_wall_metabolism_enzyme"/>
</dbReference>
<feature type="coiled-coil region" evidence="1">
    <location>
        <begin position="62"/>
        <end position="89"/>
    </location>
</feature>
<dbReference type="CDD" id="cd12797">
    <property type="entry name" value="M23_peptidase"/>
    <property type="match status" value="1"/>
</dbReference>
<dbReference type="PANTHER" id="PTHR21666:SF270">
    <property type="entry name" value="MUREIN HYDROLASE ACTIVATOR ENVC"/>
    <property type="match status" value="1"/>
</dbReference>
<dbReference type="Proteomes" id="UP000776276">
    <property type="component" value="Unassembled WGS sequence"/>
</dbReference>
<accession>A0ABS6BJM5</accession>
<name>A0ABS6BJM5_9SPHN</name>
<gene>
    <name evidence="4" type="ORF">KOF26_11540</name>
</gene>
<evidence type="ECO:0000256" key="2">
    <source>
        <dbReference type="SAM" id="SignalP"/>
    </source>
</evidence>
<feature type="domain" description="M23ase beta-sheet core" evidence="3">
    <location>
        <begin position="274"/>
        <end position="346"/>
    </location>
</feature>
<keyword evidence="1" id="KW-0175">Coiled coil</keyword>
<keyword evidence="2" id="KW-0732">Signal</keyword>
<protein>
    <submittedName>
        <fullName evidence="4">Peptidoglycan DD-metalloendopeptidase family protein</fullName>
    </submittedName>
</protein>
<feature type="chain" id="PRO_5046700485" evidence="2">
    <location>
        <begin position="17"/>
        <end position="380"/>
    </location>
</feature>
<evidence type="ECO:0000259" key="3">
    <source>
        <dbReference type="Pfam" id="PF01551"/>
    </source>
</evidence>
<dbReference type="RefSeq" id="WP_216324823.1">
    <property type="nucleotide sequence ID" value="NZ_JAHKRT010000005.1"/>
</dbReference>
<dbReference type="PANTHER" id="PTHR21666">
    <property type="entry name" value="PEPTIDASE-RELATED"/>
    <property type="match status" value="1"/>
</dbReference>
<evidence type="ECO:0000313" key="5">
    <source>
        <dbReference type="Proteomes" id="UP000776276"/>
    </source>
</evidence>
<sequence length="380" mass="38823">MRALLPLLLLSTAALAQDDPATLNRQAAAAEAQAGRIEADAARVHAEADRALDEAGRLAAQVSTAQAHADAARAEVERLDRLRAAQRARLAARQAPIARLGAALEVMARRPEPLLFVSPGSAADIVHTKLALDAARPAIAARTAALRAEIAAGERLRGAATRAVAARDDAVAQLSRDRTALLRFAEAQRTEAAGLVDAALRESDRALALSADAGQAREDRAQAAMANAEARALAMLPAPAPLDEATAPRGSGWALPVAGRLVTGFGALDGGARSRGIVLAATRGAVVRAPAVGSVAFAGAFRDYGRVVILNHPGGWTTLIAGLADIDVAQGGSAAAGARLGTAGARIMIEVRSGGVPVDVAALAAQGGWRTPLPPFRPML</sequence>
<evidence type="ECO:0000313" key="4">
    <source>
        <dbReference type="EMBL" id="MBU3078503.1"/>
    </source>
</evidence>
<keyword evidence="5" id="KW-1185">Reference proteome</keyword>
<comment type="caution">
    <text evidence="4">The sequence shown here is derived from an EMBL/GenBank/DDBJ whole genome shotgun (WGS) entry which is preliminary data.</text>
</comment>
<organism evidence="4 5">
    <name type="scientific">Sphingomonas quercus</name>
    <dbReference type="NCBI Taxonomy" id="2842451"/>
    <lineage>
        <taxon>Bacteria</taxon>
        <taxon>Pseudomonadati</taxon>
        <taxon>Pseudomonadota</taxon>
        <taxon>Alphaproteobacteria</taxon>
        <taxon>Sphingomonadales</taxon>
        <taxon>Sphingomonadaceae</taxon>
        <taxon>Sphingomonas</taxon>
    </lineage>
</organism>
<reference evidence="4 5" key="1">
    <citation type="submission" date="2021-06" db="EMBL/GenBank/DDBJ databases">
        <title>Sphingomonas sp. XMGL2, whole genome shotgun sequencing project.</title>
        <authorList>
            <person name="Zhao G."/>
            <person name="Shen L."/>
        </authorList>
    </citation>
    <scope>NUCLEOTIDE SEQUENCE [LARGE SCALE GENOMIC DNA]</scope>
    <source>
        <strain evidence="4 5">XMGL2</strain>
    </source>
</reference>
<dbReference type="InterPro" id="IPR016047">
    <property type="entry name" value="M23ase_b-sheet_dom"/>
</dbReference>
<dbReference type="EMBL" id="JAHKRT010000005">
    <property type="protein sequence ID" value="MBU3078503.1"/>
    <property type="molecule type" value="Genomic_DNA"/>
</dbReference>